<gene>
    <name evidence="5" type="ORF">LEL_10506</name>
</gene>
<comment type="similarity">
    <text evidence="1">Belongs to the gamma-glutamylcyclotransferase family.</text>
</comment>
<dbReference type="Gene3D" id="3.10.490.10">
    <property type="entry name" value="Gamma-glutamyl cyclotransferase-like"/>
    <property type="match status" value="1"/>
</dbReference>
<name>A0A167YK80_CORDF</name>
<dbReference type="InterPro" id="IPR013024">
    <property type="entry name" value="GGCT-like"/>
</dbReference>
<dbReference type="SUPFAM" id="SSF110857">
    <property type="entry name" value="Gamma-glutamyl cyclotransferase-like"/>
    <property type="match status" value="1"/>
</dbReference>
<dbReference type="InterPro" id="IPR009288">
    <property type="entry name" value="AIG2-like_dom"/>
</dbReference>
<evidence type="ECO:0000313" key="5">
    <source>
        <dbReference type="EMBL" id="OAA66407.1"/>
    </source>
</evidence>
<protein>
    <recommendedName>
        <fullName evidence="3">Putative gamma-glutamylcyclotransferase</fullName>
    </recommendedName>
</protein>
<dbReference type="PANTHER" id="PTHR31544">
    <property type="entry name" value="AIG2-LIKE PROTEIN D"/>
    <property type="match status" value="1"/>
</dbReference>
<dbReference type="Proteomes" id="UP000076881">
    <property type="component" value="Unassembled WGS sequence"/>
</dbReference>
<dbReference type="InterPro" id="IPR036568">
    <property type="entry name" value="GGCT-like_sf"/>
</dbReference>
<dbReference type="CDD" id="cd06661">
    <property type="entry name" value="GGCT_like"/>
    <property type="match status" value="1"/>
</dbReference>
<proteinExistence type="inferred from homology"/>
<dbReference type="InterPro" id="IPR045038">
    <property type="entry name" value="AIG2-like"/>
</dbReference>
<evidence type="ECO:0000313" key="6">
    <source>
        <dbReference type="Proteomes" id="UP000076881"/>
    </source>
</evidence>
<reference evidence="5 6" key="1">
    <citation type="journal article" date="2016" name="Genome Biol. Evol.">
        <title>Divergent and convergent evolution of fungal pathogenicity.</title>
        <authorList>
            <person name="Shang Y."/>
            <person name="Xiao G."/>
            <person name="Zheng P."/>
            <person name="Cen K."/>
            <person name="Zhan S."/>
            <person name="Wang C."/>
        </authorList>
    </citation>
    <scope>NUCLEOTIDE SEQUENCE [LARGE SCALE GENOMIC DNA]</scope>
    <source>
        <strain evidence="5 6">RCEF 1005</strain>
    </source>
</reference>
<accession>A0A167YK80</accession>
<dbReference type="AlphaFoldDB" id="A0A167YK80"/>
<dbReference type="Pfam" id="PF06094">
    <property type="entry name" value="GGACT"/>
    <property type="match status" value="1"/>
</dbReference>
<evidence type="ECO:0000256" key="3">
    <source>
        <dbReference type="ARBA" id="ARBA00030602"/>
    </source>
</evidence>
<dbReference type="GO" id="GO:0016740">
    <property type="term" value="F:transferase activity"/>
    <property type="evidence" value="ECO:0007669"/>
    <property type="project" value="UniProtKB-KW"/>
</dbReference>
<comment type="caution">
    <text evidence="5">The sequence shown here is derived from an EMBL/GenBank/DDBJ whole genome shotgun (WGS) entry which is preliminary data.</text>
</comment>
<dbReference type="OrthoDB" id="1044435at2759"/>
<sequence>MAGQTMLHSPQNSGRPRPLFIYGTLCAKPLLAWVVTGDSTVVAQIEHMLKPALARKYIRLAVKNCDYPAVIQSSNHSDYVDGYLLQVDTPSRRKKLDSFEGDTYVAEATTVSVLDWNDRPSGEKVEAEVYLWQGGKDLLSSKS</sequence>
<keyword evidence="2" id="KW-0808">Transferase</keyword>
<keyword evidence="6" id="KW-1185">Reference proteome</keyword>
<organism evidence="5 6">
    <name type="scientific">Akanthomyces lecanii RCEF 1005</name>
    <dbReference type="NCBI Taxonomy" id="1081108"/>
    <lineage>
        <taxon>Eukaryota</taxon>
        <taxon>Fungi</taxon>
        <taxon>Dikarya</taxon>
        <taxon>Ascomycota</taxon>
        <taxon>Pezizomycotina</taxon>
        <taxon>Sordariomycetes</taxon>
        <taxon>Hypocreomycetidae</taxon>
        <taxon>Hypocreales</taxon>
        <taxon>Cordycipitaceae</taxon>
        <taxon>Akanthomyces</taxon>
        <taxon>Cordyceps confragosa</taxon>
    </lineage>
</organism>
<feature type="domain" description="Gamma-glutamylcyclotransferase AIG2-like" evidence="4">
    <location>
        <begin position="19"/>
        <end position="134"/>
    </location>
</feature>
<evidence type="ECO:0000256" key="2">
    <source>
        <dbReference type="ARBA" id="ARBA00022679"/>
    </source>
</evidence>
<dbReference type="EMBL" id="AZHF01000013">
    <property type="protein sequence ID" value="OAA66407.1"/>
    <property type="molecule type" value="Genomic_DNA"/>
</dbReference>
<evidence type="ECO:0000256" key="1">
    <source>
        <dbReference type="ARBA" id="ARBA00008861"/>
    </source>
</evidence>
<evidence type="ECO:0000259" key="4">
    <source>
        <dbReference type="Pfam" id="PF06094"/>
    </source>
</evidence>
<dbReference type="PANTHER" id="PTHR31544:SF2">
    <property type="entry name" value="AIG2-LIKE PROTEIN D"/>
    <property type="match status" value="1"/>
</dbReference>